<organism evidence="1 2">
    <name type="scientific">Hominisplanchenecus murintestinalis</name>
    <dbReference type="NCBI Taxonomy" id="2941517"/>
    <lineage>
        <taxon>Bacteria</taxon>
        <taxon>Bacillati</taxon>
        <taxon>Bacillota</taxon>
        <taxon>Clostridia</taxon>
        <taxon>Lachnospirales</taxon>
        <taxon>Lachnospiraceae</taxon>
        <taxon>Hominisplanchenecus</taxon>
    </lineage>
</organism>
<protein>
    <submittedName>
        <fullName evidence="1">Uncharacterized protein</fullName>
    </submittedName>
</protein>
<evidence type="ECO:0000313" key="1">
    <source>
        <dbReference type="EMBL" id="TGY00748.1"/>
    </source>
</evidence>
<evidence type="ECO:0000313" key="2">
    <source>
        <dbReference type="Proteomes" id="UP000307720"/>
    </source>
</evidence>
<gene>
    <name evidence="1" type="ORF">E5357_00825</name>
</gene>
<dbReference type="Proteomes" id="UP000307720">
    <property type="component" value="Unassembled WGS sequence"/>
</dbReference>
<comment type="caution">
    <text evidence="1">The sequence shown here is derived from an EMBL/GenBank/DDBJ whole genome shotgun (WGS) entry which is preliminary data.</text>
</comment>
<reference evidence="1" key="1">
    <citation type="submission" date="2019-04" db="EMBL/GenBank/DDBJ databases">
        <title>Microbes associate with the intestines of laboratory mice.</title>
        <authorList>
            <person name="Navarre W."/>
            <person name="Wong E."/>
            <person name="Huang K."/>
            <person name="Tropini C."/>
            <person name="Ng K."/>
            <person name="Yu B."/>
        </authorList>
    </citation>
    <scope>NUCLEOTIDE SEQUENCE</scope>
    <source>
        <strain evidence="1">NM72_1-8</strain>
    </source>
</reference>
<proteinExistence type="predicted"/>
<accession>A0AC61R356</accession>
<name>A0AC61R356_9FIRM</name>
<keyword evidence="2" id="KW-1185">Reference proteome</keyword>
<dbReference type="EMBL" id="SRZB01000001">
    <property type="protein sequence ID" value="TGY00748.1"/>
    <property type="molecule type" value="Genomic_DNA"/>
</dbReference>
<sequence length="383" mass="43387">MMKSNVYAGNEDEIFLYVGEKYVIEQQEGVLATYTSENEEIAAMEEQVITGKSSGETYIVVNNNGVEKRLHIFVGDYKLCTGQEELMEFDLSSVMNAWNSSIRSSDTSVVSAVKQGHDKNEVSFLFNAVSTGMANITISSGSTVLESFAVVVQNHPLAYFERIEPTCSQKGSIAHYECLFCSKCFSDADGQECLDDISIDESEHEYAIVKMEAAACNKNGYAEYVCQNCQHEYTQLLKGGHEYETKVVKPDCVNQGYTEYTCKRCGDSFRNSYVDALGHNFKTVFYMNYNSVAKQSCAACGAVSYKMNIEGVMVNQSFYPRKWDADSSNHYVPLNEEWNVPIDLDAYGKKYITFTFPKSDVKKKRELYQGVWINTDYVYWYSY</sequence>